<organism evidence="2 3">
    <name type="scientific">Phocaeicola vulgatus str. 3775 SL</name>
    <name type="common">B</name>
    <name type="synonym">iv</name>
    <dbReference type="NCBI Taxonomy" id="1339350"/>
    <lineage>
        <taxon>Bacteria</taxon>
        <taxon>Pseudomonadati</taxon>
        <taxon>Bacteroidota</taxon>
        <taxon>Bacteroidia</taxon>
        <taxon>Bacteroidales</taxon>
        <taxon>Bacteroidaceae</taxon>
        <taxon>Phocaeicola</taxon>
    </lineage>
</organism>
<proteinExistence type="predicted"/>
<dbReference type="RefSeq" id="WP_032944313.1">
    <property type="nucleotide sequence ID" value="NZ_JNHI01000002.1"/>
</dbReference>
<evidence type="ECO:0000313" key="3">
    <source>
        <dbReference type="Proteomes" id="UP000028134"/>
    </source>
</evidence>
<dbReference type="EMBL" id="JNHI01000103">
    <property type="protein sequence ID" value="KDS23858.1"/>
    <property type="molecule type" value="Genomic_DNA"/>
</dbReference>
<dbReference type="CDD" id="cd19958">
    <property type="entry name" value="pyocin_knob"/>
    <property type="match status" value="1"/>
</dbReference>
<comment type="caution">
    <text evidence="2">The sequence shown here is derived from an EMBL/GenBank/DDBJ whole genome shotgun (WGS) entry which is preliminary data.</text>
</comment>
<name>A0A078RDG1_PHOVU</name>
<evidence type="ECO:0000313" key="1">
    <source>
        <dbReference type="EMBL" id="KDS23858.1"/>
    </source>
</evidence>
<reference evidence="2 3" key="1">
    <citation type="submission" date="2014-04" db="EMBL/GenBank/DDBJ databases">
        <authorList>
            <person name="Sears C."/>
            <person name="Carroll K."/>
            <person name="Sack B.R."/>
            <person name="Qadri F."/>
            <person name="Myers L.L."/>
            <person name="Chung G.-T."/>
            <person name="Escheverria P."/>
            <person name="Fraser C.M."/>
            <person name="Sadzewicz L."/>
            <person name="Shefchek K.A."/>
            <person name="Tallon L."/>
            <person name="Das S.P."/>
            <person name="Daugherty S."/>
            <person name="Mongodin E.F."/>
        </authorList>
    </citation>
    <scope>NUCLEOTIDE SEQUENCE [LARGE SCALE GENOMIC DNA]</scope>
    <source>
        <strain evidence="2">3775 SL</strain>
        <strain evidence="3">3775 SL(B) 10 (iv)</strain>
    </source>
</reference>
<evidence type="ECO:0000313" key="2">
    <source>
        <dbReference type="EMBL" id="KDS33360.1"/>
    </source>
</evidence>
<dbReference type="PATRIC" id="fig|1339350.3.peg.4504"/>
<dbReference type="EMBL" id="JNHI01000002">
    <property type="protein sequence ID" value="KDS33360.1"/>
    <property type="molecule type" value="Genomic_DNA"/>
</dbReference>
<accession>A0A078RDG1</accession>
<dbReference type="Proteomes" id="UP000028134">
    <property type="component" value="Unassembled WGS sequence"/>
</dbReference>
<protein>
    <submittedName>
        <fullName evidence="2">Uncharacterized protein</fullName>
    </submittedName>
</protein>
<sequence>MEKMELSEALKANASVLEELIGFPYRGYKLATNENLDGFIERGVCVLGQPDASGVGPNDHGMLICGVTPSGGIFQVMFSIRNKIYHRYRSTSGVWNPWYVYTSSVYNP</sequence>
<dbReference type="AlphaFoldDB" id="A0A078RDG1"/>
<gene>
    <name evidence="2" type="ORF">M097_0525</name>
    <name evidence="1" type="ORF">M097_4761</name>
</gene>